<reference evidence="2 3" key="1">
    <citation type="submission" date="2020-08" db="EMBL/GenBank/DDBJ databases">
        <authorList>
            <person name="Liu C."/>
            <person name="Sun Q."/>
        </authorList>
    </citation>
    <scope>NUCLEOTIDE SEQUENCE [LARGE SCALE GENOMIC DNA]</scope>
    <source>
        <strain evidence="2 3">NSJ-45</strain>
    </source>
</reference>
<feature type="domain" description="Chemotaxis methyl-accepting receptor HlyB-like 4HB MCP" evidence="1">
    <location>
        <begin position="2"/>
        <end position="136"/>
    </location>
</feature>
<evidence type="ECO:0000313" key="3">
    <source>
        <dbReference type="Proteomes" id="UP000611796"/>
    </source>
</evidence>
<proteinExistence type="predicted"/>
<dbReference type="RefSeq" id="WP_187005907.1">
    <property type="nucleotide sequence ID" value="NZ_JACRWD010000001.1"/>
</dbReference>
<gene>
    <name evidence="2" type="ORF">H8891_07765</name>
</gene>
<keyword evidence="3" id="KW-1185">Reference proteome</keyword>
<dbReference type="InterPro" id="IPR024478">
    <property type="entry name" value="HlyB_4HB_MCP"/>
</dbReference>
<dbReference type="EMBL" id="JACRWD010000001">
    <property type="protein sequence ID" value="MBC6003696.1"/>
    <property type="molecule type" value="Genomic_DNA"/>
</dbReference>
<organism evidence="2 3">
    <name type="scientific">Paeniclostridium hominis</name>
    <dbReference type="NCBI Taxonomy" id="2764329"/>
    <lineage>
        <taxon>Bacteria</taxon>
        <taxon>Bacillati</taxon>
        <taxon>Bacillota</taxon>
        <taxon>Clostridia</taxon>
        <taxon>Peptostreptococcales</taxon>
        <taxon>Peptostreptococcaceae</taxon>
        <taxon>Paeniclostridium</taxon>
    </lineage>
</organism>
<name>A0ABR7K3T5_9FIRM</name>
<protein>
    <recommendedName>
        <fullName evidence="1">Chemotaxis methyl-accepting receptor HlyB-like 4HB MCP domain-containing protein</fullName>
    </recommendedName>
</protein>
<accession>A0ABR7K3T5</accession>
<dbReference type="PROSITE" id="PS51257">
    <property type="entry name" value="PROKAR_LIPOPROTEIN"/>
    <property type="match status" value="1"/>
</dbReference>
<sequence length="160" mass="18166">MNIKIYKKIFIVLTISLGIIGVVGCESLDNVKSQNKIYTNSDIKKEIKTSLENIMSQSFITTKELFSNKDLDKNDLSCIKNLSDKIQSDEKLFDKISNNTNSNESKNLAESICNSYKKIRDSINEFIKEIKADKAKGYTKATNDILVEITKLYSIYSSIK</sequence>
<dbReference type="Proteomes" id="UP000611796">
    <property type="component" value="Unassembled WGS sequence"/>
</dbReference>
<comment type="caution">
    <text evidence="2">The sequence shown here is derived from an EMBL/GenBank/DDBJ whole genome shotgun (WGS) entry which is preliminary data.</text>
</comment>
<dbReference type="Pfam" id="PF12729">
    <property type="entry name" value="4HB_MCP_1"/>
    <property type="match status" value="1"/>
</dbReference>
<evidence type="ECO:0000313" key="2">
    <source>
        <dbReference type="EMBL" id="MBC6003696.1"/>
    </source>
</evidence>
<evidence type="ECO:0000259" key="1">
    <source>
        <dbReference type="Pfam" id="PF12729"/>
    </source>
</evidence>